<dbReference type="InterPro" id="IPR009100">
    <property type="entry name" value="AcylCoA_DH/oxidase_NM_dom_sf"/>
</dbReference>
<dbReference type="InterPro" id="IPR013786">
    <property type="entry name" value="AcylCoA_DH/ox_N"/>
</dbReference>
<dbReference type="InterPro" id="IPR036250">
    <property type="entry name" value="AcylCo_DH-like_C"/>
</dbReference>
<dbReference type="PANTHER" id="PTHR43884:SF20">
    <property type="entry name" value="ACYL-COA DEHYDROGENASE FADE28"/>
    <property type="match status" value="1"/>
</dbReference>
<evidence type="ECO:0000259" key="7">
    <source>
        <dbReference type="Pfam" id="PF02771"/>
    </source>
</evidence>
<dbReference type="SUPFAM" id="SSF47203">
    <property type="entry name" value="Acyl-CoA dehydrogenase C-terminal domain-like"/>
    <property type="match status" value="1"/>
</dbReference>
<dbReference type="InterPro" id="IPR009075">
    <property type="entry name" value="AcylCo_DH/oxidase_C"/>
</dbReference>
<comment type="similarity">
    <text evidence="2">Belongs to the acyl-CoA dehydrogenase family.</text>
</comment>
<keyword evidence="4" id="KW-0274">FAD</keyword>
<evidence type="ECO:0000313" key="8">
    <source>
        <dbReference type="EMBL" id="CAB4929128.1"/>
    </source>
</evidence>
<evidence type="ECO:0000256" key="5">
    <source>
        <dbReference type="ARBA" id="ARBA00023002"/>
    </source>
</evidence>
<protein>
    <submittedName>
        <fullName evidence="8">Unannotated protein</fullName>
    </submittedName>
</protein>
<organism evidence="8">
    <name type="scientific">freshwater metagenome</name>
    <dbReference type="NCBI Taxonomy" id="449393"/>
    <lineage>
        <taxon>unclassified sequences</taxon>
        <taxon>metagenomes</taxon>
        <taxon>ecological metagenomes</taxon>
    </lineage>
</organism>
<sequence length="366" mass="37529">MIADLLTSTEEDELSASLRGLLAARCPSTRVLAMYDGDSSLAGELWPALGIDMGLAGLLVPEQHGGAGASARDAAIVLEELGRSLAPVPFLTSSVMAVAALQAAQAADSLRQIAGGSLTCALAVPLGTCVTTFAPTATLDDDGLVHGRIGRVAGTEGSGLLLVPASDPSGGLVLALVDTAAAACEPLASLDMSRPLADLRFAGSPAIVVTQGDSAADAIRAALLLGAALLASEQVGIAQWCLDTTVGYLLERRQFGRLIGSYQAVKHRAADLFIEVETARAVARYAAAAWADGSEDRFVASAVAQAYCSDVAVHAAQECVQLHGGIGFTWEHPAHLYLKRAKADQVALGTPGDHRAILAGLIDLSM</sequence>
<feature type="domain" description="Acyl-CoA dehydrogenase/oxidase C-terminal" evidence="6">
    <location>
        <begin position="219"/>
        <end position="359"/>
    </location>
</feature>
<dbReference type="PANTHER" id="PTHR43884">
    <property type="entry name" value="ACYL-COA DEHYDROGENASE"/>
    <property type="match status" value="1"/>
</dbReference>
<evidence type="ECO:0000256" key="1">
    <source>
        <dbReference type="ARBA" id="ARBA00001974"/>
    </source>
</evidence>
<dbReference type="GO" id="GO:0003995">
    <property type="term" value="F:acyl-CoA dehydrogenase activity"/>
    <property type="evidence" value="ECO:0007669"/>
    <property type="project" value="TreeGrafter"/>
</dbReference>
<keyword evidence="3" id="KW-0285">Flavoprotein</keyword>
<feature type="domain" description="Acyl-CoA dehydrogenase/oxidase N-terminal" evidence="7">
    <location>
        <begin position="9"/>
        <end position="99"/>
    </location>
</feature>
<dbReference type="Pfam" id="PF00441">
    <property type="entry name" value="Acyl-CoA_dh_1"/>
    <property type="match status" value="1"/>
</dbReference>
<evidence type="ECO:0000256" key="4">
    <source>
        <dbReference type="ARBA" id="ARBA00022827"/>
    </source>
</evidence>
<evidence type="ECO:0000259" key="6">
    <source>
        <dbReference type="Pfam" id="PF00441"/>
    </source>
</evidence>
<dbReference type="GO" id="GO:0050660">
    <property type="term" value="F:flavin adenine dinucleotide binding"/>
    <property type="evidence" value="ECO:0007669"/>
    <property type="project" value="InterPro"/>
</dbReference>
<comment type="cofactor">
    <cofactor evidence="1">
        <name>FAD</name>
        <dbReference type="ChEBI" id="CHEBI:57692"/>
    </cofactor>
</comment>
<dbReference type="AlphaFoldDB" id="A0A6J7ID47"/>
<reference evidence="8" key="1">
    <citation type="submission" date="2020-05" db="EMBL/GenBank/DDBJ databases">
        <authorList>
            <person name="Chiriac C."/>
            <person name="Salcher M."/>
            <person name="Ghai R."/>
            <person name="Kavagutti S V."/>
        </authorList>
    </citation>
    <scope>NUCLEOTIDE SEQUENCE</scope>
</reference>
<dbReference type="Gene3D" id="1.20.140.10">
    <property type="entry name" value="Butyryl-CoA Dehydrogenase, subunit A, domain 3"/>
    <property type="match status" value="1"/>
</dbReference>
<dbReference type="InterPro" id="IPR037069">
    <property type="entry name" value="AcylCoA_DH/ox_N_sf"/>
</dbReference>
<dbReference type="SUPFAM" id="SSF56645">
    <property type="entry name" value="Acyl-CoA dehydrogenase NM domain-like"/>
    <property type="match status" value="1"/>
</dbReference>
<evidence type="ECO:0000256" key="3">
    <source>
        <dbReference type="ARBA" id="ARBA00022630"/>
    </source>
</evidence>
<dbReference type="EMBL" id="CAFBNE010000003">
    <property type="protein sequence ID" value="CAB4929128.1"/>
    <property type="molecule type" value="Genomic_DNA"/>
</dbReference>
<evidence type="ECO:0000256" key="2">
    <source>
        <dbReference type="ARBA" id="ARBA00009347"/>
    </source>
</evidence>
<keyword evidence="5" id="KW-0560">Oxidoreductase</keyword>
<accession>A0A6J7ID47</accession>
<name>A0A6J7ID47_9ZZZZ</name>
<dbReference type="Gene3D" id="1.10.540.10">
    <property type="entry name" value="Acyl-CoA dehydrogenase/oxidase, N-terminal domain"/>
    <property type="match status" value="1"/>
</dbReference>
<gene>
    <name evidence="8" type="ORF">UFOPK3772_00137</name>
</gene>
<proteinExistence type="inferred from homology"/>
<dbReference type="Pfam" id="PF02771">
    <property type="entry name" value="Acyl-CoA_dh_N"/>
    <property type="match status" value="1"/>
</dbReference>